<evidence type="ECO:0000313" key="1">
    <source>
        <dbReference type="EMBL" id="VFK43711.1"/>
    </source>
</evidence>
<reference evidence="2" key="1">
    <citation type="submission" date="2019-02" db="EMBL/GenBank/DDBJ databases">
        <authorList>
            <person name="Gruber-Vodicka R. H."/>
            <person name="Seah K. B. B."/>
        </authorList>
    </citation>
    <scope>NUCLEOTIDE SEQUENCE</scope>
    <source>
        <strain evidence="2">BECK_BZ123</strain>
        <strain evidence="1">BECK_BZ125</strain>
    </source>
</reference>
<sequence length="59" mass="6796">MRLLISFGRPVTDRQDNGVQIPHRCSLIVSATFFIGPKRQRMARDSRRFQALRAQVLLA</sequence>
<dbReference type="AlphaFoldDB" id="A0A450ZDG5"/>
<protein>
    <submittedName>
        <fullName evidence="2">Uncharacterized protein</fullName>
    </submittedName>
</protein>
<proteinExistence type="predicted"/>
<dbReference type="EMBL" id="CAADFT010000028">
    <property type="protein sequence ID" value="VFK43711.1"/>
    <property type="molecule type" value="Genomic_DNA"/>
</dbReference>
<dbReference type="EMBL" id="CAADFS010000142">
    <property type="protein sequence ID" value="VFK51820.1"/>
    <property type="molecule type" value="Genomic_DNA"/>
</dbReference>
<organism evidence="2">
    <name type="scientific">Candidatus Kentrum sp. TC</name>
    <dbReference type="NCBI Taxonomy" id="2126339"/>
    <lineage>
        <taxon>Bacteria</taxon>
        <taxon>Pseudomonadati</taxon>
        <taxon>Pseudomonadota</taxon>
        <taxon>Gammaproteobacteria</taxon>
        <taxon>Candidatus Kentrum</taxon>
    </lineage>
</organism>
<accession>A0A450ZDG5</accession>
<name>A0A450ZDG5_9GAMM</name>
<evidence type="ECO:0000313" key="2">
    <source>
        <dbReference type="EMBL" id="VFK51820.1"/>
    </source>
</evidence>
<gene>
    <name evidence="2" type="ORF">BECKTC1821D_GA0114238_11424</name>
    <name evidence="1" type="ORF">BECKTC1821E_GA0114239_10283</name>
</gene>